<dbReference type="Gene3D" id="1.20.120.620">
    <property type="entry name" value="Backbone structure of the membrane domain of e. Coli histidine kinase receptor kdpd"/>
    <property type="match status" value="1"/>
</dbReference>
<dbReference type="SUPFAM" id="SSF55874">
    <property type="entry name" value="ATPase domain of HSP90 chaperone/DNA topoisomerase II/histidine kinase"/>
    <property type="match status" value="1"/>
</dbReference>
<dbReference type="PANTHER" id="PTHR41523:SF8">
    <property type="entry name" value="ETHYLENE RESPONSE SENSOR PROTEIN"/>
    <property type="match status" value="1"/>
</dbReference>
<keyword evidence="8" id="KW-0418">Kinase</keyword>
<evidence type="ECO:0000256" key="10">
    <source>
        <dbReference type="ARBA" id="ARBA00022989"/>
    </source>
</evidence>
<dbReference type="Proteomes" id="UP001243009">
    <property type="component" value="Unassembled WGS sequence"/>
</dbReference>
<evidence type="ECO:0000313" key="15">
    <source>
        <dbReference type="EMBL" id="MDO9713789.1"/>
    </source>
</evidence>
<dbReference type="InterPro" id="IPR025201">
    <property type="entry name" value="KdpD_TM"/>
</dbReference>
<evidence type="ECO:0000259" key="14">
    <source>
        <dbReference type="PROSITE" id="PS50109"/>
    </source>
</evidence>
<dbReference type="InterPro" id="IPR011495">
    <property type="entry name" value="Sig_transdc_His_kin_sub2_dim/P"/>
</dbReference>
<evidence type="ECO:0000313" key="16">
    <source>
        <dbReference type="Proteomes" id="UP001243009"/>
    </source>
</evidence>
<evidence type="ECO:0000256" key="1">
    <source>
        <dbReference type="ARBA" id="ARBA00000085"/>
    </source>
</evidence>
<feature type="transmembrane region" description="Helical" evidence="13">
    <location>
        <begin position="44"/>
        <end position="61"/>
    </location>
</feature>
<dbReference type="InterPro" id="IPR005467">
    <property type="entry name" value="His_kinase_dom"/>
</dbReference>
<keyword evidence="6 13" id="KW-0812">Transmembrane</keyword>
<name>A0ABT9ECF8_9PROT</name>
<evidence type="ECO:0000256" key="4">
    <source>
        <dbReference type="ARBA" id="ARBA00022553"/>
    </source>
</evidence>
<dbReference type="SMART" id="SM00387">
    <property type="entry name" value="HATPase_c"/>
    <property type="match status" value="1"/>
</dbReference>
<accession>A0ABT9ECF8</accession>
<protein>
    <recommendedName>
        <fullName evidence="3">histidine kinase</fullName>
        <ecNumber evidence="3">2.7.13.3</ecNumber>
    </recommendedName>
</protein>
<feature type="domain" description="Histidine kinase" evidence="14">
    <location>
        <begin position="142"/>
        <end position="342"/>
    </location>
</feature>
<keyword evidence="16" id="KW-1185">Reference proteome</keyword>
<feature type="transmembrane region" description="Helical" evidence="13">
    <location>
        <begin position="95"/>
        <end position="119"/>
    </location>
</feature>
<dbReference type="Gene3D" id="3.30.565.10">
    <property type="entry name" value="Histidine kinase-like ATPase, C-terminal domain"/>
    <property type="match status" value="1"/>
</dbReference>
<evidence type="ECO:0000256" key="8">
    <source>
        <dbReference type="ARBA" id="ARBA00022777"/>
    </source>
</evidence>
<dbReference type="InterPro" id="IPR036890">
    <property type="entry name" value="HATPase_C_sf"/>
</dbReference>
<dbReference type="EMBL" id="JAUTWS010000121">
    <property type="protein sequence ID" value="MDO9713789.1"/>
    <property type="molecule type" value="Genomic_DNA"/>
</dbReference>
<proteinExistence type="predicted"/>
<dbReference type="Pfam" id="PF02518">
    <property type="entry name" value="HATPase_c"/>
    <property type="match status" value="1"/>
</dbReference>
<comment type="catalytic activity">
    <reaction evidence="1">
        <text>ATP + protein L-histidine = ADP + protein N-phospho-L-histidine.</text>
        <dbReference type="EC" id="2.7.13.3"/>
    </reaction>
</comment>
<evidence type="ECO:0000256" key="13">
    <source>
        <dbReference type="SAM" id="Phobius"/>
    </source>
</evidence>
<reference evidence="15 16" key="1">
    <citation type="submission" date="2023-08" db="EMBL/GenBank/DDBJ databases">
        <title>The draft genome sequence of Paracraurococcus sp. LOR1-02.</title>
        <authorList>
            <person name="Kingkaew E."/>
            <person name="Tanasupawat S."/>
        </authorList>
    </citation>
    <scope>NUCLEOTIDE SEQUENCE [LARGE SCALE GENOMIC DNA]</scope>
    <source>
        <strain evidence="15 16">LOR1-02</strain>
    </source>
</reference>
<evidence type="ECO:0000256" key="7">
    <source>
        <dbReference type="ARBA" id="ARBA00022741"/>
    </source>
</evidence>
<keyword evidence="12 13" id="KW-0472">Membrane</keyword>
<dbReference type="InterPro" id="IPR038318">
    <property type="entry name" value="KdpD_sf"/>
</dbReference>
<dbReference type="PROSITE" id="PS50109">
    <property type="entry name" value="HIS_KIN"/>
    <property type="match status" value="1"/>
</dbReference>
<evidence type="ECO:0000256" key="5">
    <source>
        <dbReference type="ARBA" id="ARBA00022679"/>
    </source>
</evidence>
<gene>
    <name evidence="15" type="ORF">Q7A36_36100</name>
</gene>
<dbReference type="InterPro" id="IPR003594">
    <property type="entry name" value="HATPase_dom"/>
</dbReference>
<dbReference type="RefSeq" id="WP_305108638.1">
    <property type="nucleotide sequence ID" value="NZ_JAUTWS010000121.1"/>
</dbReference>
<dbReference type="Pfam" id="PF13493">
    <property type="entry name" value="DUF4118"/>
    <property type="match status" value="1"/>
</dbReference>
<keyword evidence="4" id="KW-0597">Phosphoprotein</keyword>
<dbReference type="EC" id="2.7.13.3" evidence="3"/>
<feature type="transmembrane region" description="Helical" evidence="13">
    <location>
        <begin position="68"/>
        <end position="89"/>
    </location>
</feature>
<dbReference type="Pfam" id="PF07568">
    <property type="entry name" value="HisKA_2"/>
    <property type="match status" value="1"/>
</dbReference>
<dbReference type="PANTHER" id="PTHR41523">
    <property type="entry name" value="TWO-COMPONENT SYSTEM SENSOR PROTEIN"/>
    <property type="match status" value="1"/>
</dbReference>
<keyword evidence="5" id="KW-0808">Transferase</keyword>
<comment type="caution">
    <text evidence="15">The sequence shown here is derived from an EMBL/GenBank/DDBJ whole genome shotgun (WGS) entry which is preliminary data.</text>
</comment>
<organism evidence="15 16">
    <name type="scientific">Paracraurococcus lichenis</name>
    <dbReference type="NCBI Taxonomy" id="3064888"/>
    <lineage>
        <taxon>Bacteria</taxon>
        <taxon>Pseudomonadati</taxon>
        <taxon>Pseudomonadota</taxon>
        <taxon>Alphaproteobacteria</taxon>
        <taxon>Acetobacterales</taxon>
        <taxon>Roseomonadaceae</taxon>
        <taxon>Paracraurococcus</taxon>
    </lineage>
</organism>
<evidence type="ECO:0000256" key="12">
    <source>
        <dbReference type="ARBA" id="ARBA00023136"/>
    </source>
</evidence>
<evidence type="ECO:0000256" key="6">
    <source>
        <dbReference type="ARBA" id="ARBA00022692"/>
    </source>
</evidence>
<sequence>MPYRTVFNPKLLHRLPTPARWAGAALLVLIAFAVRFWLLPVTTLPFLLFFPPIILAAVLFGRGSGFVALALSTIVAWHFFLPPFGSFAIPDKATTLNLVLFATVGAFVAGTIETLHAAYVELDRALDRAEAGEQERELLLAEFSHRVKNDMQRIIGTMLLQASGSDAVIGAALRTAAERVRVIARVHDRLAQRKGHALVHIDEYLHDLILDLRSTIGGLRPIGLFIEAERHLLSVSRAGLMGLVVNELVTNVLKYAFPDEGREGIVRVSFRRDGEDYVLMVVDNGVGMHATQAAVKQEAQTADGMGRRLVRALAAQLGGHFDINEPPGNRGTACTLRFPVWPPGDQIEER</sequence>
<feature type="transmembrane region" description="Helical" evidence="13">
    <location>
        <begin position="21"/>
        <end position="38"/>
    </location>
</feature>
<keyword evidence="9" id="KW-0067">ATP-binding</keyword>
<evidence type="ECO:0000256" key="3">
    <source>
        <dbReference type="ARBA" id="ARBA00012438"/>
    </source>
</evidence>
<evidence type="ECO:0000256" key="9">
    <source>
        <dbReference type="ARBA" id="ARBA00022840"/>
    </source>
</evidence>
<evidence type="ECO:0000256" key="11">
    <source>
        <dbReference type="ARBA" id="ARBA00023012"/>
    </source>
</evidence>
<evidence type="ECO:0000256" key="2">
    <source>
        <dbReference type="ARBA" id="ARBA00004141"/>
    </source>
</evidence>
<keyword evidence="7" id="KW-0547">Nucleotide-binding</keyword>
<comment type="subcellular location">
    <subcellularLocation>
        <location evidence="2">Membrane</location>
        <topology evidence="2">Multi-pass membrane protein</topology>
    </subcellularLocation>
</comment>
<keyword evidence="10 13" id="KW-1133">Transmembrane helix</keyword>
<keyword evidence="11" id="KW-0902">Two-component regulatory system</keyword>